<dbReference type="EMBL" id="ML211228">
    <property type="protein sequence ID" value="TFK85876.1"/>
    <property type="molecule type" value="Genomic_DNA"/>
</dbReference>
<accession>A0A5C3P894</accession>
<name>A0A5C3P894_9APHY</name>
<dbReference type="InParanoid" id="A0A5C3P894"/>
<gene>
    <name evidence="2" type="ORF">K466DRAFT_664193</name>
</gene>
<evidence type="ECO:0000313" key="2">
    <source>
        <dbReference type="EMBL" id="TFK85876.1"/>
    </source>
</evidence>
<dbReference type="Proteomes" id="UP000308197">
    <property type="component" value="Unassembled WGS sequence"/>
</dbReference>
<keyword evidence="3" id="KW-1185">Reference proteome</keyword>
<feature type="region of interest" description="Disordered" evidence="1">
    <location>
        <begin position="7"/>
        <end position="36"/>
    </location>
</feature>
<protein>
    <submittedName>
        <fullName evidence="2">Uncharacterized protein</fullName>
    </submittedName>
</protein>
<reference evidence="2 3" key="1">
    <citation type="journal article" date="2019" name="Nat. Ecol. Evol.">
        <title>Megaphylogeny resolves global patterns of mushroom evolution.</title>
        <authorList>
            <person name="Varga T."/>
            <person name="Krizsan K."/>
            <person name="Foldi C."/>
            <person name="Dima B."/>
            <person name="Sanchez-Garcia M."/>
            <person name="Sanchez-Ramirez S."/>
            <person name="Szollosi G.J."/>
            <person name="Szarkandi J.G."/>
            <person name="Papp V."/>
            <person name="Albert L."/>
            <person name="Andreopoulos W."/>
            <person name="Angelini C."/>
            <person name="Antonin V."/>
            <person name="Barry K.W."/>
            <person name="Bougher N.L."/>
            <person name="Buchanan P."/>
            <person name="Buyck B."/>
            <person name="Bense V."/>
            <person name="Catcheside P."/>
            <person name="Chovatia M."/>
            <person name="Cooper J."/>
            <person name="Damon W."/>
            <person name="Desjardin D."/>
            <person name="Finy P."/>
            <person name="Geml J."/>
            <person name="Haridas S."/>
            <person name="Hughes K."/>
            <person name="Justo A."/>
            <person name="Karasinski D."/>
            <person name="Kautmanova I."/>
            <person name="Kiss B."/>
            <person name="Kocsube S."/>
            <person name="Kotiranta H."/>
            <person name="LaButti K.M."/>
            <person name="Lechner B.E."/>
            <person name="Liimatainen K."/>
            <person name="Lipzen A."/>
            <person name="Lukacs Z."/>
            <person name="Mihaltcheva S."/>
            <person name="Morgado L.N."/>
            <person name="Niskanen T."/>
            <person name="Noordeloos M.E."/>
            <person name="Ohm R.A."/>
            <person name="Ortiz-Santana B."/>
            <person name="Ovrebo C."/>
            <person name="Racz N."/>
            <person name="Riley R."/>
            <person name="Savchenko A."/>
            <person name="Shiryaev A."/>
            <person name="Soop K."/>
            <person name="Spirin V."/>
            <person name="Szebenyi C."/>
            <person name="Tomsovsky M."/>
            <person name="Tulloss R.E."/>
            <person name="Uehling J."/>
            <person name="Grigoriev I.V."/>
            <person name="Vagvolgyi C."/>
            <person name="Papp T."/>
            <person name="Martin F.M."/>
            <person name="Miettinen O."/>
            <person name="Hibbett D.S."/>
            <person name="Nagy L.G."/>
        </authorList>
    </citation>
    <scope>NUCLEOTIDE SEQUENCE [LARGE SCALE GENOMIC DNA]</scope>
    <source>
        <strain evidence="2 3">HHB13444</strain>
    </source>
</reference>
<organism evidence="2 3">
    <name type="scientific">Polyporus arcularius HHB13444</name>
    <dbReference type="NCBI Taxonomy" id="1314778"/>
    <lineage>
        <taxon>Eukaryota</taxon>
        <taxon>Fungi</taxon>
        <taxon>Dikarya</taxon>
        <taxon>Basidiomycota</taxon>
        <taxon>Agaricomycotina</taxon>
        <taxon>Agaricomycetes</taxon>
        <taxon>Polyporales</taxon>
        <taxon>Polyporaceae</taxon>
        <taxon>Polyporus</taxon>
    </lineage>
</organism>
<evidence type="ECO:0000313" key="3">
    <source>
        <dbReference type="Proteomes" id="UP000308197"/>
    </source>
</evidence>
<proteinExistence type="predicted"/>
<evidence type="ECO:0000256" key="1">
    <source>
        <dbReference type="SAM" id="MobiDB-lite"/>
    </source>
</evidence>
<sequence length="372" mass="41906">MDVMRRKLMMSSQRSHRSPGDLTEASATDSPATTSSSSLYLDDLVAARRDDWPKLLVTSPNVTYIPKIMDGHVSLCMLADGTYGPLDPTCWPQICDREFAYFAAVQKIVPPDHRHSALWRRPTSNDVWPLEDNPAHGYLTEDFMAPLAKLTKELTSKVRAHISLDPSPPHAHLRFHEKVVVDICKFMPMNASTLRDHEVQLGIFRRHWLLAMAYMLYCDMTFASYEASAEPLPVRADLMGAWTSDPEAVIQLYKRGIPVWYVRESFRGESPGTSTGREVPFTPPPKVYPAPISGKSLYDGPVGCGSLRATVRFGTFLDDSYHDLKTYRNFEAMAMADLRDPLWPASSLLSQLQVNPRRHTVDFGFGAVLQSW</sequence>
<feature type="compositionally biased region" description="Low complexity" evidence="1">
    <location>
        <begin position="25"/>
        <end position="36"/>
    </location>
</feature>
<dbReference type="AlphaFoldDB" id="A0A5C3P894"/>